<dbReference type="EMBL" id="GDIQ01084271">
    <property type="protein sequence ID" value="JAN10466.1"/>
    <property type="molecule type" value="Transcribed_RNA"/>
</dbReference>
<dbReference type="AlphaFoldDB" id="A0A0P6D1M1"/>
<dbReference type="GO" id="GO:0008198">
    <property type="term" value="F:ferrous iron binding"/>
    <property type="evidence" value="ECO:0007669"/>
    <property type="project" value="TreeGrafter"/>
</dbReference>
<dbReference type="InterPro" id="IPR009040">
    <property type="entry name" value="Ferritin-like_diiron"/>
</dbReference>
<feature type="binding site" evidence="5">
    <location>
        <position position="58"/>
    </location>
    <ligand>
        <name>Fe cation</name>
        <dbReference type="ChEBI" id="CHEBI:24875"/>
        <label>1</label>
    </ligand>
</feature>
<dbReference type="InterPro" id="IPR001519">
    <property type="entry name" value="Ferritin"/>
</dbReference>
<evidence type="ECO:0000313" key="10">
    <source>
        <dbReference type="Proteomes" id="UP000076858"/>
    </source>
</evidence>
<comment type="catalytic activity">
    <reaction evidence="6">
        <text>4 Fe(2+) + O2 + 4 H(+) = 4 Fe(3+) + 2 H2O</text>
        <dbReference type="Rhea" id="RHEA:11148"/>
        <dbReference type="ChEBI" id="CHEBI:15377"/>
        <dbReference type="ChEBI" id="CHEBI:15378"/>
        <dbReference type="ChEBI" id="CHEBI:15379"/>
        <dbReference type="ChEBI" id="CHEBI:29033"/>
        <dbReference type="ChEBI" id="CHEBI:29034"/>
        <dbReference type="EC" id="1.16.3.1"/>
    </reaction>
</comment>
<dbReference type="OrthoDB" id="186462at2759"/>
<dbReference type="FunFam" id="1.20.1260.10:FF:000002">
    <property type="entry name" value="Ferritin, mitochondrial"/>
    <property type="match status" value="1"/>
</dbReference>
<evidence type="ECO:0000256" key="3">
    <source>
        <dbReference type="ARBA" id="ARBA00022723"/>
    </source>
</evidence>
<evidence type="ECO:0000256" key="2">
    <source>
        <dbReference type="ARBA" id="ARBA00022434"/>
    </source>
</evidence>
<feature type="binding site" evidence="5">
    <location>
        <position position="103"/>
    </location>
    <ligand>
        <name>Fe cation</name>
        <dbReference type="ChEBI" id="CHEBI:24875"/>
        <label>1</label>
    </ligand>
</feature>
<keyword evidence="10" id="KW-1185">Reference proteome</keyword>
<gene>
    <name evidence="9" type="ORF">APZ42_024540</name>
</gene>
<dbReference type="InterPro" id="IPR009078">
    <property type="entry name" value="Ferritin-like_SF"/>
</dbReference>
<comment type="function">
    <text evidence="6">Stores iron in a soluble, non-toxic, readily available form. Important for iron homeostasis. Iron is taken up in the ferrous form and deposited as ferric hydroxides after oxidation.</text>
</comment>
<dbReference type="InterPro" id="IPR012347">
    <property type="entry name" value="Ferritin-like"/>
</dbReference>
<dbReference type="EC" id="1.16.3.1" evidence="6"/>
<accession>A0A0P6D1M1</accession>
<dbReference type="GO" id="GO:0006826">
    <property type="term" value="P:iron ion transport"/>
    <property type="evidence" value="ECO:0007669"/>
    <property type="project" value="InterPro"/>
</dbReference>
<reference evidence="9 10" key="2">
    <citation type="submission" date="2016-03" db="EMBL/GenBank/DDBJ databases">
        <title>EvidentialGene: Evidence-directed Construction of Genes on Genomes.</title>
        <authorList>
            <person name="Gilbert D.G."/>
            <person name="Choi J.-H."/>
            <person name="Mockaitis K."/>
            <person name="Colbourne J."/>
            <person name="Pfrender M."/>
        </authorList>
    </citation>
    <scope>NUCLEOTIDE SEQUENCE [LARGE SCALE GENOMIC DNA]</scope>
    <source>
        <strain evidence="9 10">Xinb3</strain>
        <tissue evidence="9">Complete organism</tissue>
    </source>
</reference>
<evidence type="ECO:0000256" key="5">
    <source>
        <dbReference type="PIRSR" id="PIRSR601519-1"/>
    </source>
</evidence>
<evidence type="ECO:0000313" key="9">
    <source>
        <dbReference type="EMBL" id="KZS10914.1"/>
    </source>
</evidence>
<keyword evidence="2 6" id="KW-0409">Iron storage</keyword>
<dbReference type="PROSITE" id="PS50905">
    <property type="entry name" value="FERRITIN_LIKE"/>
    <property type="match status" value="1"/>
</dbReference>
<organism evidence="8">
    <name type="scientific">Daphnia magna</name>
    <dbReference type="NCBI Taxonomy" id="35525"/>
    <lineage>
        <taxon>Eukaryota</taxon>
        <taxon>Metazoa</taxon>
        <taxon>Ecdysozoa</taxon>
        <taxon>Arthropoda</taxon>
        <taxon>Crustacea</taxon>
        <taxon>Branchiopoda</taxon>
        <taxon>Diplostraca</taxon>
        <taxon>Cladocera</taxon>
        <taxon>Anomopoda</taxon>
        <taxon>Daphniidae</taxon>
        <taxon>Daphnia</taxon>
    </lineage>
</organism>
<dbReference type="GO" id="GO:0006879">
    <property type="term" value="P:intracellular iron ion homeostasis"/>
    <property type="evidence" value="ECO:0007669"/>
    <property type="project" value="UniProtKB-KW"/>
</dbReference>
<feature type="binding site" evidence="5">
    <location>
        <position position="23"/>
    </location>
    <ligand>
        <name>Fe cation</name>
        <dbReference type="ChEBI" id="CHEBI:24875"/>
        <label>1</label>
    </ligand>
</feature>
<keyword evidence="4 5" id="KW-0408">Iron</keyword>
<evidence type="ECO:0000259" key="7">
    <source>
        <dbReference type="PROSITE" id="PS50905"/>
    </source>
</evidence>
<protein>
    <recommendedName>
        <fullName evidence="6">Ferritin</fullName>
        <ecNumber evidence="6">1.16.3.1</ecNumber>
    </recommendedName>
</protein>
<dbReference type="Gene3D" id="1.20.1260.10">
    <property type="match status" value="1"/>
</dbReference>
<dbReference type="Proteomes" id="UP000076858">
    <property type="component" value="Unassembled WGS sequence"/>
</dbReference>
<dbReference type="GO" id="GO:0005737">
    <property type="term" value="C:cytoplasm"/>
    <property type="evidence" value="ECO:0007669"/>
    <property type="project" value="TreeGrafter"/>
</dbReference>
<keyword evidence="3 5" id="KW-0479">Metal-binding</keyword>
<dbReference type="SUPFAM" id="SSF47240">
    <property type="entry name" value="Ferritin-like"/>
    <property type="match status" value="1"/>
</dbReference>
<feature type="binding site" evidence="5">
    <location>
        <position position="137"/>
    </location>
    <ligand>
        <name>Fe cation</name>
        <dbReference type="ChEBI" id="CHEBI:24875"/>
        <label>1</label>
    </ligand>
</feature>
<dbReference type="CDD" id="cd01056">
    <property type="entry name" value="Euk_Ferritin"/>
    <property type="match status" value="1"/>
</dbReference>
<keyword evidence="6" id="KW-0560">Oxidoreductase</keyword>
<dbReference type="GO" id="GO:0008199">
    <property type="term" value="F:ferric iron binding"/>
    <property type="evidence" value="ECO:0007669"/>
    <property type="project" value="InterPro"/>
</dbReference>
<feature type="domain" description="Ferritin-like diiron" evidence="7">
    <location>
        <begin position="6"/>
        <end position="155"/>
    </location>
</feature>
<evidence type="ECO:0000256" key="4">
    <source>
        <dbReference type="ARBA" id="ARBA00023004"/>
    </source>
</evidence>
<dbReference type="GO" id="GO:0004322">
    <property type="term" value="F:ferroxidase activity"/>
    <property type="evidence" value="ECO:0007669"/>
    <property type="project" value="UniProtKB-EC"/>
</dbReference>
<dbReference type="EMBL" id="LRGB01001663">
    <property type="protein sequence ID" value="KZS10914.1"/>
    <property type="molecule type" value="Genomic_DNA"/>
</dbReference>
<dbReference type="PANTHER" id="PTHR11431">
    <property type="entry name" value="FERRITIN"/>
    <property type="match status" value="1"/>
</dbReference>
<evidence type="ECO:0000313" key="8">
    <source>
        <dbReference type="EMBL" id="JAN10466.1"/>
    </source>
</evidence>
<name>A0A0P6D1M1_9CRUS</name>
<sequence length="169" mass="19629">MSKCRQNYHDETEAGINKQINIELFAHYSYLAMAAFYDRDDVALRGFSKFFMDSAKEEHEHADKLIKYQHLRGGKVVFQPIDRPAQDSWDTTLAAMEYALNMEKQVNQALLDLHRVADSHNDSHLTNFLEEEYLKEQAESINKLAKFVTNLHRVGDGLGVYIFDKELQE</sequence>
<dbReference type="InterPro" id="IPR008331">
    <property type="entry name" value="Ferritin_DPS_dom"/>
</dbReference>
<dbReference type="STRING" id="35525.A0A0P6D1M1"/>
<dbReference type="Pfam" id="PF00210">
    <property type="entry name" value="Ferritin"/>
    <property type="match status" value="1"/>
</dbReference>
<comment type="similarity">
    <text evidence="1 6">Belongs to the ferritin family.</text>
</comment>
<reference evidence="8" key="1">
    <citation type="submission" date="2015-10" db="EMBL/GenBank/DDBJ databases">
        <title>EvidentialGene: Evidence-directed Construction of Complete mRNA Transcriptomes without Genomes.</title>
        <authorList>
            <person name="Gilbert D.G."/>
        </authorList>
    </citation>
    <scope>NUCLEOTIDE SEQUENCE</scope>
</reference>
<feature type="binding site" evidence="5">
    <location>
        <position position="61"/>
    </location>
    <ligand>
        <name>Fe cation</name>
        <dbReference type="ChEBI" id="CHEBI:24875"/>
        <label>1</label>
    </ligand>
</feature>
<dbReference type="PANTHER" id="PTHR11431:SF75">
    <property type="entry name" value="FERRITIN"/>
    <property type="match status" value="1"/>
</dbReference>
<evidence type="ECO:0000256" key="6">
    <source>
        <dbReference type="RuleBase" id="RU361145"/>
    </source>
</evidence>
<evidence type="ECO:0000256" key="1">
    <source>
        <dbReference type="ARBA" id="ARBA00007513"/>
    </source>
</evidence>
<proteinExistence type="inferred from homology"/>